<dbReference type="OrthoDB" id="9795838at2"/>
<organism evidence="2 3">
    <name type="scientific">Pseudoroseicyclus aestuarii</name>
    <dbReference type="NCBI Taxonomy" id="1795041"/>
    <lineage>
        <taxon>Bacteria</taxon>
        <taxon>Pseudomonadati</taxon>
        <taxon>Pseudomonadota</taxon>
        <taxon>Alphaproteobacteria</taxon>
        <taxon>Rhodobacterales</taxon>
        <taxon>Paracoccaceae</taxon>
        <taxon>Pseudoroseicyclus</taxon>
    </lineage>
</organism>
<dbReference type="InterPro" id="IPR004843">
    <property type="entry name" value="Calcineurin-like_PHP"/>
</dbReference>
<dbReference type="InterPro" id="IPR024173">
    <property type="entry name" value="Pesterase_MJ0037-like"/>
</dbReference>
<evidence type="ECO:0000313" key="2">
    <source>
        <dbReference type="EMBL" id="PYE85389.1"/>
    </source>
</evidence>
<dbReference type="PIRSF" id="PIRSF000887">
    <property type="entry name" value="Pesterase_MJ0037"/>
    <property type="match status" value="1"/>
</dbReference>
<dbReference type="SUPFAM" id="SSF56300">
    <property type="entry name" value="Metallo-dependent phosphatases"/>
    <property type="match status" value="1"/>
</dbReference>
<dbReference type="GO" id="GO:0016787">
    <property type="term" value="F:hydrolase activity"/>
    <property type="evidence" value="ECO:0007669"/>
    <property type="project" value="InterPro"/>
</dbReference>
<reference evidence="2 3" key="1">
    <citation type="submission" date="2018-06" db="EMBL/GenBank/DDBJ databases">
        <title>Genomic Encyclopedia of Type Strains, Phase III (KMG-III): the genomes of soil and plant-associated and newly described type strains.</title>
        <authorList>
            <person name="Whitman W."/>
        </authorList>
    </citation>
    <scope>NUCLEOTIDE SEQUENCE [LARGE SCALE GENOMIC DNA]</scope>
    <source>
        <strain evidence="2 3">CECT 9025</strain>
    </source>
</reference>
<keyword evidence="3" id="KW-1185">Reference proteome</keyword>
<dbReference type="PANTHER" id="PTHR39323">
    <property type="entry name" value="BLR1149 PROTEIN"/>
    <property type="match status" value="1"/>
</dbReference>
<protein>
    <submittedName>
        <fullName evidence="2">Putative phosphoesterase</fullName>
    </submittedName>
</protein>
<dbReference type="Proteomes" id="UP000248311">
    <property type="component" value="Unassembled WGS sequence"/>
</dbReference>
<comment type="caution">
    <text evidence="2">The sequence shown here is derived from an EMBL/GenBank/DDBJ whole genome shotgun (WGS) entry which is preliminary data.</text>
</comment>
<sequence>MNGIEIRFAGLRLTALGSGALYWPEEGLLVVADLHLGKSERMARRRGVMLPPYEVTETLSRLAQDVAATGAEEVLCLGDSFDDLAAAQALRDEDAESLAALQAGRQWWWIEGNHDPGPLALGGTHLAEMRRGPLRFVHIAEQNPSGEVSGHWHPKLALPGCAARRAFLFDEHRLILPAYGAYTGGMRPDQPPLSGLLNPGALAVLTGPRPVLAPLQAPVRRGGAGRARLARR</sequence>
<dbReference type="Pfam" id="PF00149">
    <property type="entry name" value="Metallophos"/>
    <property type="match status" value="1"/>
</dbReference>
<dbReference type="NCBIfam" id="TIGR04123">
    <property type="entry name" value="P_estr_lig_assc"/>
    <property type="match status" value="1"/>
</dbReference>
<dbReference type="Gene3D" id="3.60.21.10">
    <property type="match status" value="1"/>
</dbReference>
<proteinExistence type="predicted"/>
<dbReference type="PANTHER" id="PTHR39323:SF1">
    <property type="entry name" value="BLR1149 PROTEIN"/>
    <property type="match status" value="1"/>
</dbReference>
<dbReference type="AlphaFoldDB" id="A0A318SYA3"/>
<evidence type="ECO:0000313" key="3">
    <source>
        <dbReference type="Proteomes" id="UP000248311"/>
    </source>
</evidence>
<dbReference type="RefSeq" id="WP_110812460.1">
    <property type="nucleotide sequence ID" value="NZ_QJTE01000001.1"/>
</dbReference>
<evidence type="ECO:0000259" key="1">
    <source>
        <dbReference type="Pfam" id="PF00149"/>
    </source>
</evidence>
<accession>A0A318SYA3</accession>
<gene>
    <name evidence="2" type="ORF">DFP88_10154</name>
</gene>
<dbReference type="InterPro" id="IPR029052">
    <property type="entry name" value="Metallo-depent_PP-like"/>
</dbReference>
<feature type="domain" description="Calcineurin-like phosphoesterase" evidence="1">
    <location>
        <begin position="29"/>
        <end position="124"/>
    </location>
</feature>
<dbReference type="InterPro" id="IPR026336">
    <property type="entry name" value="PdeM-like"/>
</dbReference>
<dbReference type="EMBL" id="QJTE01000001">
    <property type="protein sequence ID" value="PYE85389.1"/>
    <property type="molecule type" value="Genomic_DNA"/>
</dbReference>
<name>A0A318SYA3_9RHOB</name>